<accession>A0A182IF49</accession>
<dbReference type="VEuPathDB" id="VectorBase:AARA014119"/>
<dbReference type="EMBL" id="APCN01004081">
    <property type="status" value="NOT_ANNOTATED_CDS"/>
    <property type="molecule type" value="Genomic_DNA"/>
</dbReference>
<keyword evidence="2" id="KW-1185">Reference proteome</keyword>
<protein>
    <submittedName>
        <fullName evidence="1">Uncharacterized protein</fullName>
    </submittedName>
</protein>
<evidence type="ECO:0000313" key="1">
    <source>
        <dbReference type="EnsemblMetazoa" id="AARA014119-PA"/>
    </source>
</evidence>
<dbReference type="AlphaFoldDB" id="A0A182IF49"/>
<reference evidence="1" key="1">
    <citation type="submission" date="2022-08" db="UniProtKB">
        <authorList>
            <consortium name="EnsemblMetazoa"/>
        </authorList>
    </citation>
    <scope>IDENTIFICATION</scope>
    <source>
        <strain evidence="1">Dongola</strain>
    </source>
</reference>
<sequence length="72" mass="8034">TKKKNRATKTSVTISTRALLATELVWVQLVCGFFPVPKLHSVKGGAGNVCSHFHRVYKRDLGSVRVRAVHYL</sequence>
<proteinExistence type="predicted"/>
<name>A0A182IF49_ANOAR</name>
<dbReference type="Proteomes" id="UP000075840">
    <property type="component" value="Unassembled WGS sequence"/>
</dbReference>
<evidence type="ECO:0000313" key="2">
    <source>
        <dbReference type="Proteomes" id="UP000075840"/>
    </source>
</evidence>
<dbReference type="EnsemblMetazoa" id="AARA014119-RA">
    <property type="protein sequence ID" value="AARA014119-PA"/>
    <property type="gene ID" value="AARA014119"/>
</dbReference>
<organism evidence="1 2">
    <name type="scientific">Anopheles arabiensis</name>
    <name type="common">Mosquito</name>
    <dbReference type="NCBI Taxonomy" id="7173"/>
    <lineage>
        <taxon>Eukaryota</taxon>
        <taxon>Metazoa</taxon>
        <taxon>Ecdysozoa</taxon>
        <taxon>Arthropoda</taxon>
        <taxon>Hexapoda</taxon>
        <taxon>Insecta</taxon>
        <taxon>Pterygota</taxon>
        <taxon>Neoptera</taxon>
        <taxon>Endopterygota</taxon>
        <taxon>Diptera</taxon>
        <taxon>Nematocera</taxon>
        <taxon>Culicoidea</taxon>
        <taxon>Culicidae</taxon>
        <taxon>Anophelinae</taxon>
        <taxon>Anopheles</taxon>
    </lineage>
</organism>